<dbReference type="Proteomes" id="UP001176961">
    <property type="component" value="Unassembled WGS sequence"/>
</dbReference>
<sequence>MACLFVAAKAISVCFACSLPFIRNTTRCKICNAIKAGKNVYENVKKLKAMFPNANIDKLVKNIRKGKKGKNNNSSKRKPVAKGKKKKNVKGRKYRRL</sequence>
<feature type="region of interest" description="Disordered" evidence="1">
    <location>
        <begin position="62"/>
        <end position="97"/>
    </location>
</feature>
<evidence type="ECO:0000256" key="2">
    <source>
        <dbReference type="SAM" id="SignalP"/>
    </source>
</evidence>
<keyword evidence="4" id="KW-1185">Reference proteome</keyword>
<evidence type="ECO:0000256" key="1">
    <source>
        <dbReference type="SAM" id="MobiDB-lite"/>
    </source>
</evidence>
<gene>
    <name evidence="3" type="ORF">CYNAS_LOCUS11609</name>
</gene>
<accession>A0AA36GWG0</accession>
<protein>
    <submittedName>
        <fullName evidence="3">Uncharacterized protein</fullName>
    </submittedName>
</protein>
<reference evidence="3" key="1">
    <citation type="submission" date="2023-07" db="EMBL/GenBank/DDBJ databases">
        <authorList>
            <consortium name="CYATHOMIX"/>
        </authorList>
    </citation>
    <scope>NUCLEOTIDE SEQUENCE</scope>
    <source>
        <strain evidence="3">N/A</strain>
    </source>
</reference>
<name>A0AA36GWG0_CYLNA</name>
<dbReference type="AlphaFoldDB" id="A0AA36GWG0"/>
<evidence type="ECO:0000313" key="3">
    <source>
        <dbReference type="EMBL" id="CAJ0599626.1"/>
    </source>
</evidence>
<proteinExistence type="predicted"/>
<organism evidence="3 4">
    <name type="scientific">Cylicocyclus nassatus</name>
    <name type="common">Nematode worm</name>
    <dbReference type="NCBI Taxonomy" id="53992"/>
    <lineage>
        <taxon>Eukaryota</taxon>
        <taxon>Metazoa</taxon>
        <taxon>Ecdysozoa</taxon>
        <taxon>Nematoda</taxon>
        <taxon>Chromadorea</taxon>
        <taxon>Rhabditida</taxon>
        <taxon>Rhabditina</taxon>
        <taxon>Rhabditomorpha</taxon>
        <taxon>Strongyloidea</taxon>
        <taxon>Strongylidae</taxon>
        <taxon>Cylicocyclus</taxon>
    </lineage>
</organism>
<dbReference type="EMBL" id="CATQJL010000223">
    <property type="protein sequence ID" value="CAJ0599626.1"/>
    <property type="molecule type" value="Genomic_DNA"/>
</dbReference>
<keyword evidence="2" id="KW-0732">Signal</keyword>
<evidence type="ECO:0000313" key="4">
    <source>
        <dbReference type="Proteomes" id="UP001176961"/>
    </source>
</evidence>
<comment type="caution">
    <text evidence="3">The sequence shown here is derived from an EMBL/GenBank/DDBJ whole genome shotgun (WGS) entry which is preliminary data.</text>
</comment>
<feature type="signal peptide" evidence="2">
    <location>
        <begin position="1"/>
        <end position="16"/>
    </location>
</feature>
<feature type="chain" id="PRO_5041377220" evidence="2">
    <location>
        <begin position="17"/>
        <end position="97"/>
    </location>
</feature>